<feature type="domain" description="Ketoreductase" evidence="3">
    <location>
        <begin position="15"/>
        <end position="189"/>
    </location>
</feature>
<dbReference type="GO" id="GO:0016616">
    <property type="term" value="F:oxidoreductase activity, acting on the CH-OH group of donors, NAD or NADP as acceptor"/>
    <property type="evidence" value="ECO:0007669"/>
    <property type="project" value="TreeGrafter"/>
</dbReference>
<comment type="similarity">
    <text evidence="1">Belongs to the short-chain dehydrogenases/reductases (SDR) family.</text>
</comment>
<dbReference type="GO" id="GO:0048038">
    <property type="term" value="F:quinone binding"/>
    <property type="evidence" value="ECO:0007669"/>
    <property type="project" value="TreeGrafter"/>
</dbReference>
<dbReference type="EMBL" id="MUMY01000019">
    <property type="protein sequence ID" value="ONM46866.1"/>
    <property type="molecule type" value="Genomic_DNA"/>
</dbReference>
<evidence type="ECO:0000256" key="1">
    <source>
        <dbReference type="ARBA" id="ARBA00006484"/>
    </source>
</evidence>
<dbReference type="Proteomes" id="UP000188836">
    <property type="component" value="Unassembled WGS sequence"/>
</dbReference>
<dbReference type="PANTHER" id="PTHR42760:SF133">
    <property type="entry name" value="3-OXOACYL-[ACYL-CARRIER-PROTEIN] REDUCTASE"/>
    <property type="match status" value="1"/>
</dbReference>
<dbReference type="GO" id="GO:0006633">
    <property type="term" value="P:fatty acid biosynthetic process"/>
    <property type="evidence" value="ECO:0007669"/>
    <property type="project" value="TreeGrafter"/>
</dbReference>
<sequence>MATDSSPDPLSLAGRTALVTGGGSGIGAAVALALAEYGMDVLVTGRRANALARTAAQHPAIRTRTGDVSDPADTAAMVEAAVAGSGRLDLLVNNAGFGIPAPLGQIDPADALRMWATTVLGPTLLTQAALTHLSEVGGAVVNVSSTFGSKPAPRISHYGAGKAALEHLTRSWALELAERGIRVNAIAPGPTESEALLRMRMSAQEIDELKAEEAARIPLGRRGLPEDVVPWVVALARPGSWVTGQVIGVDGGYVLA</sequence>
<reference evidence="4 5" key="1">
    <citation type="journal article" date="2016" name="Antonie Van Leeuwenhoek">
        <title>Nocardia donostiensis sp. nov., isolated from human respiratory specimens.</title>
        <authorList>
            <person name="Ercibengoa M."/>
            <person name="Bell M."/>
            <person name="Marimon J.M."/>
            <person name="Humrighouse B."/>
            <person name="Klenk H.P."/>
            <person name="Potter G."/>
            <person name="Perez-Trallero E."/>
        </authorList>
    </citation>
    <scope>NUCLEOTIDE SEQUENCE [LARGE SCALE GENOMIC DNA]</scope>
    <source>
        <strain evidence="4 5">X1655</strain>
    </source>
</reference>
<organism evidence="4 5">
    <name type="scientific">Nocardia donostiensis</name>
    <dbReference type="NCBI Taxonomy" id="1538463"/>
    <lineage>
        <taxon>Bacteria</taxon>
        <taxon>Bacillati</taxon>
        <taxon>Actinomycetota</taxon>
        <taxon>Actinomycetes</taxon>
        <taxon>Mycobacteriales</taxon>
        <taxon>Nocardiaceae</taxon>
        <taxon>Nocardia</taxon>
    </lineage>
</organism>
<dbReference type="SMART" id="SM00822">
    <property type="entry name" value="PKS_KR"/>
    <property type="match status" value="1"/>
</dbReference>
<dbReference type="Pfam" id="PF13561">
    <property type="entry name" value="adh_short_C2"/>
    <property type="match status" value="1"/>
</dbReference>
<dbReference type="CDD" id="cd05233">
    <property type="entry name" value="SDR_c"/>
    <property type="match status" value="1"/>
</dbReference>
<dbReference type="InterPro" id="IPR036291">
    <property type="entry name" value="NAD(P)-bd_dom_sf"/>
</dbReference>
<dbReference type="STRING" id="1538463.B0T36_20560"/>
<dbReference type="PANTHER" id="PTHR42760">
    <property type="entry name" value="SHORT-CHAIN DEHYDROGENASES/REDUCTASES FAMILY MEMBER"/>
    <property type="match status" value="1"/>
</dbReference>
<comment type="caution">
    <text evidence="4">The sequence shown here is derived from an EMBL/GenBank/DDBJ whole genome shotgun (WGS) entry which is preliminary data.</text>
</comment>
<dbReference type="OrthoDB" id="9803333at2"/>
<dbReference type="Gene3D" id="3.40.50.720">
    <property type="entry name" value="NAD(P)-binding Rossmann-like Domain"/>
    <property type="match status" value="1"/>
</dbReference>
<accession>A0A1W0B9E8</accession>
<name>A0A1W0B9E8_9NOCA</name>
<dbReference type="InterPro" id="IPR020904">
    <property type="entry name" value="Sc_DH/Rdtase_CS"/>
</dbReference>
<dbReference type="RefSeq" id="WP_077119881.1">
    <property type="nucleotide sequence ID" value="NZ_LOKT01000015.1"/>
</dbReference>
<evidence type="ECO:0000259" key="3">
    <source>
        <dbReference type="SMART" id="SM00822"/>
    </source>
</evidence>
<dbReference type="PROSITE" id="PS00061">
    <property type="entry name" value="ADH_SHORT"/>
    <property type="match status" value="1"/>
</dbReference>
<keyword evidence="2" id="KW-0560">Oxidoreductase</keyword>
<protein>
    <submittedName>
        <fullName evidence="4">Ketoreductase</fullName>
    </submittedName>
</protein>
<evidence type="ECO:0000313" key="4">
    <source>
        <dbReference type="EMBL" id="ONM46866.1"/>
    </source>
</evidence>
<dbReference type="PRINTS" id="PR00081">
    <property type="entry name" value="GDHRDH"/>
</dbReference>
<dbReference type="PRINTS" id="PR00080">
    <property type="entry name" value="SDRFAMILY"/>
</dbReference>
<dbReference type="InterPro" id="IPR002347">
    <property type="entry name" value="SDR_fam"/>
</dbReference>
<gene>
    <name evidence="4" type="ORF">B0T46_20510</name>
</gene>
<evidence type="ECO:0000256" key="2">
    <source>
        <dbReference type="ARBA" id="ARBA00023002"/>
    </source>
</evidence>
<keyword evidence="5" id="KW-1185">Reference proteome</keyword>
<evidence type="ECO:0000313" key="5">
    <source>
        <dbReference type="Proteomes" id="UP000188836"/>
    </source>
</evidence>
<proteinExistence type="inferred from homology"/>
<dbReference type="InterPro" id="IPR057326">
    <property type="entry name" value="KR_dom"/>
</dbReference>
<dbReference type="AlphaFoldDB" id="A0A1W0B9E8"/>
<dbReference type="FunFam" id="3.40.50.720:FF:000084">
    <property type="entry name" value="Short-chain dehydrogenase reductase"/>
    <property type="match status" value="1"/>
</dbReference>
<dbReference type="SUPFAM" id="SSF51735">
    <property type="entry name" value="NAD(P)-binding Rossmann-fold domains"/>
    <property type="match status" value="1"/>
</dbReference>